<dbReference type="Gene3D" id="1.20.200.10">
    <property type="entry name" value="Fumarase/aspartase (Central domain)"/>
    <property type="match status" value="2"/>
</dbReference>
<sequence>MRVLEFFHFACTSEDINNLAHALMLEGAMNNVVLPFMDDLIQALCNMAKDNAHIPRGSRTMLIFRLLACTEIPLSLLDAPTVGKEMATFAVRLGGKVSGAFGNYNTHLITKDGEVGSSTMPQKVNPIDFENSKGNLGVANANLYHPSMKLPISCLQLKRTSVFLSTCFCSLQVLKRDLIDSSVLRNMDLGLRHSILAYKSTLQGISKLQVCSTYNI</sequence>
<accession>A0A2P6QDE9</accession>
<dbReference type="InterPro" id="IPR047136">
    <property type="entry name" value="PurB_bact"/>
</dbReference>
<reference evidence="2 3" key="1">
    <citation type="journal article" date="2018" name="Nat. Genet.">
        <title>The Rosa genome provides new insights in the design of modern roses.</title>
        <authorList>
            <person name="Bendahmane M."/>
        </authorList>
    </citation>
    <scope>NUCLEOTIDE SEQUENCE [LARGE SCALE GENOMIC DNA]</scope>
    <source>
        <strain evidence="3">cv. Old Blush</strain>
    </source>
</reference>
<evidence type="ECO:0000313" key="2">
    <source>
        <dbReference type="EMBL" id="PRQ32201.1"/>
    </source>
</evidence>
<dbReference type="Pfam" id="PF00206">
    <property type="entry name" value="Lyase_1"/>
    <property type="match status" value="2"/>
</dbReference>
<evidence type="ECO:0000313" key="3">
    <source>
        <dbReference type="Proteomes" id="UP000238479"/>
    </source>
</evidence>
<dbReference type="PANTHER" id="PTHR43411">
    <property type="entry name" value="ADENYLOSUCCINATE LYASE"/>
    <property type="match status" value="1"/>
</dbReference>
<dbReference type="InterPro" id="IPR022761">
    <property type="entry name" value="Fumarate_lyase_N"/>
</dbReference>
<keyword evidence="3" id="KW-1185">Reference proteome</keyword>
<dbReference type="InterPro" id="IPR008948">
    <property type="entry name" value="L-Aspartase-like"/>
</dbReference>
<dbReference type="PANTHER" id="PTHR43411:SF1">
    <property type="entry name" value="ADENYLOSUCCINATE LYASE"/>
    <property type="match status" value="1"/>
</dbReference>
<dbReference type="Gramene" id="PRQ32201">
    <property type="protein sequence ID" value="PRQ32201"/>
    <property type="gene ID" value="RchiOBHm_Chr5g0043781"/>
</dbReference>
<gene>
    <name evidence="2" type="ORF">RchiOBHm_Chr5g0043781</name>
</gene>
<dbReference type="PROSITE" id="PS00163">
    <property type="entry name" value="FUMARATE_LYASES"/>
    <property type="match status" value="1"/>
</dbReference>
<feature type="domain" description="Fumarate lyase N-terminal" evidence="1">
    <location>
        <begin position="95"/>
        <end position="135"/>
    </location>
</feature>
<feature type="domain" description="Fumarate lyase N-terminal" evidence="1">
    <location>
        <begin position="5"/>
        <end position="62"/>
    </location>
</feature>
<dbReference type="GO" id="GO:0016829">
    <property type="term" value="F:lyase activity"/>
    <property type="evidence" value="ECO:0007669"/>
    <property type="project" value="UniProtKB-KW"/>
</dbReference>
<organism evidence="2 3">
    <name type="scientific">Rosa chinensis</name>
    <name type="common">China rose</name>
    <dbReference type="NCBI Taxonomy" id="74649"/>
    <lineage>
        <taxon>Eukaryota</taxon>
        <taxon>Viridiplantae</taxon>
        <taxon>Streptophyta</taxon>
        <taxon>Embryophyta</taxon>
        <taxon>Tracheophyta</taxon>
        <taxon>Spermatophyta</taxon>
        <taxon>Magnoliopsida</taxon>
        <taxon>eudicotyledons</taxon>
        <taxon>Gunneridae</taxon>
        <taxon>Pentapetalae</taxon>
        <taxon>rosids</taxon>
        <taxon>fabids</taxon>
        <taxon>Rosales</taxon>
        <taxon>Rosaceae</taxon>
        <taxon>Rosoideae</taxon>
        <taxon>Rosoideae incertae sedis</taxon>
        <taxon>Rosa</taxon>
    </lineage>
</organism>
<dbReference type="SUPFAM" id="SSF48557">
    <property type="entry name" value="L-aspartase-like"/>
    <property type="match status" value="1"/>
</dbReference>
<comment type="caution">
    <text evidence="2">The sequence shown here is derived from an EMBL/GenBank/DDBJ whole genome shotgun (WGS) entry which is preliminary data.</text>
</comment>
<dbReference type="EC" id="4.3.2.2" evidence="2"/>
<dbReference type="STRING" id="74649.A0A2P6QDE9"/>
<protein>
    <submittedName>
        <fullName evidence="2">Putative adenylosuccinate lyase</fullName>
        <ecNumber evidence="2">4.3.2.2</ecNumber>
    </submittedName>
</protein>
<proteinExistence type="predicted"/>
<dbReference type="AlphaFoldDB" id="A0A2P6QDE9"/>
<dbReference type="InterPro" id="IPR020557">
    <property type="entry name" value="Fumarate_lyase_CS"/>
</dbReference>
<dbReference type="Proteomes" id="UP000238479">
    <property type="component" value="Chromosome 5"/>
</dbReference>
<dbReference type="EMBL" id="PDCK01000043">
    <property type="protein sequence ID" value="PRQ32201.1"/>
    <property type="molecule type" value="Genomic_DNA"/>
</dbReference>
<name>A0A2P6QDE9_ROSCH</name>
<keyword evidence="2" id="KW-0456">Lyase</keyword>
<evidence type="ECO:0000259" key="1">
    <source>
        <dbReference type="Pfam" id="PF00206"/>
    </source>
</evidence>